<dbReference type="EMBL" id="ML769795">
    <property type="protein sequence ID" value="KAE9387518.1"/>
    <property type="molecule type" value="Genomic_DNA"/>
</dbReference>
<proteinExistence type="predicted"/>
<organism evidence="1 2">
    <name type="scientific">Gymnopus androsaceus JB14</name>
    <dbReference type="NCBI Taxonomy" id="1447944"/>
    <lineage>
        <taxon>Eukaryota</taxon>
        <taxon>Fungi</taxon>
        <taxon>Dikarya</taxon>
        <taxon>Basidiomycota</taxon>
        <taxon>Agaricomycotina</taxon>
        <taxon>Agaricomycetes</taxon>
        <taxon>Agaricomycetidae</taxon>
        <taxon>Agaricales</taxon>
        <taxon>Marasmiineae</taxon>
        <taxon>Omphalotaceae</taxon>
        <taxon>Gymnopus</taxon>
    </lineage>
</organism>
<evidence type="ECO:0000313" key="1">
    <source>
        <dbReference type="EMBL" id="KAE9387518.1"/>
    </source>
</evidence>
<reference evidence="1" key="1">
    <citation type="journal article" date="2019" name="Environ. Microbiol.">
        <title>Fungal ecological strategies reflected in gene transcription - a case study of two litter decomposers.</title>
        <authorList>
            <person name="Barbi F."/>
            <person name="Kohler A."/>
            <person name="Barry K."/>
            <person name="Baskaran P."/>
            <person name="Daum C."/>
            <person name="Fauchery L."/>
            <person name="Ihrmark K."/>
            <person name="Kuo A."/>
            <person name="LaButti K."/>
            <person name="Lipzen A."/>
            <person name="Morin E."/>
            <person name="Grigoriev I.V."/>
            <person name="Henrissat B."/>
            <person name="Lindahl B."/>
            <person name="Martin F."/>
        </authorList>
    </citation>
    <scope>NUCLEOTIDE SEQUENCE</scope>
    <source>
        <strain evidence="1">JB14</strain>
    </source>
</reference>
<name>A0A6A4GPJ1_9AGAR</name>
<dbReference type="OrthoDB" id="2863931at2759"/>
<dbReference type="AlphaFoldDB" id="A0A6A4GPJ1"/>
<dbReference type="Proteomes" id="UP000799118">
    <property type="component" value="Unassembled WGS sequence"/>
</dbReference>
<evidence type="ECO:0000313" key="2">
    <source>
        <dbReference type="Proteomes" id="UP000799118"/>
    </source>
</evidence>
<accession>A0A6A4GPJ1</accession>
<protein>
    <submittedName>
        <fullName evidence="1">Uncharacterized protein</fullName>
    </submittedName>
</protein>
<sequence length="241" mass="28425">MVVLPLHAANHAQFYLEAMSSESTRFLEWGYILFQVTCDDHKLRSVLEEVIRLMENLKVDQINDSIENRAAKLTIELDKLFTVEIKYFWIDWALELFRSSTMRSVPFRDVPFRLEVQSKVSQPGRNCWDLSKFPTIMDLDRREQYNYSKRFLASHAPGSEIGSLGRVCLELAKRSPFTEIEDPWLMSRDGLRWPTMAVLPIHAAYHAQFYLEAMAFEPTRFLECEEHIRFQVQCDDHKLRK</sequence>
<gene>
    <name evidence="1" type="ORF">BT96DRAFT_482863</name>
</gene>
<keyword evidence="2" id="KW-1185">Reference proteome</keyword>